<dbReference type="SUPFAM" id="SSF55271">
    <property type="entry name" value="DNA repair protein MutS, domain I"/>
    <property type="match status" value="1"/>
</dbReference>
<dbReference type="PANTHER" id="PTHR11361">
    <property type="entry name" value="DNA MISMATCH REPAIR PROTEIN MUTS FAMILY MEMBER"/>
    <property type="match status" value="1"/>
</dbReference>
<dbReference type="FunFam" id="3.40.1170.10:FF:000001">
    <property type="entry name" value="DNA mismatch repair protein MutS"/>
    <property type="match status" value="1"/>
</dbReference>
<dbReference type="InterPro" id="IPR045076">
    <property type="entry name" value="MutS"/>
</dbReference>
<dbReference type="Proteomes" id="UP000476332">
    <property type="component" value="Unassembled WGS sequence"/>
</dbReference>
<evidence type="ECO:0000256" key="4">
    <source>
        <dbReference type="ARBA" id="ARBA00022763"/>
    </source>
</evidence>
<dbReference type="Pfam" id="PF05190">
    <property type="entry name" value="MutS_IV"/>
    <property type="match status" value="1"/>
</dbReference>
<dbReference type="Gene3D" id="3.30.420.110">
    <property type="entry name" value="MutS, connector domain"/>
    <property type="match status" value="1"/>
</dbReference>
<name>A0A6L9MEW1_9HYPH</name>
<evidence type="ECO:0000256" key="11">
    <source>
        <dbReference type="SAM" id="Coils"/>
    </source>
</evidence>
<dbReference type="InterPro" id="IPR007860">
    <property type="entry name" value="DNA_mmatch_repair_MutS_con_dom"/>
</dbReference>
<evidence type="ECO:0000256" key="8">
    <source>
        <dbReference type="ARBA" id="ARBA00024647"/>
    </source>
</evidence>
<keyword evidence="5 9" id="KW-0067">ATP-binding</keyword>
<dbReference type="Gene3D" id="6.10.140.430">
    <property type="match status" value="1"/>
</dbReference>
<dbReference type="NCBIfam" id="TIGR01070">
    <property type="entry name" value="mutS1"/>
    <property type="match status" value="1"/>
</dbReference>
<dbReference type="InterPro" id="IPR005748">
    <property type="entry name" value="DNA_mismatch_repair_MutS"/>
</dbReference>
<dbReference type="AlphaFoldDB" id="A0A6L9MEW1"/>
<dbReference type="RefSeq" id="WP_246232724.1">
    <property type="nucleotide sequence ID" value="NZ_JAAAMJ010000003.1"/>
</dbReference>
<dbReference type="InterPro" id="IPR017261">
    <property type="entry name" value="DNA_mismatch_repair_MutS/MSH"/>
</dbReference>
<dbReference type="GO" id="GO:0140664">
    <property type="term" value="F:ATP-dependent DNA damage sensor activity"/>
    <property type="evidence" value="ECO:0007669"/>
    <property type="project" value="InterPro"/>
</dbReference>
<dbReference type="Pfam" id="PF05188">
    <property type="entry name" value="MutS_II"/>
    <property type="match status" value="1"/>
</dbReference>
<evidence type="ECO:0000313" key="13">
    <source>
        <dbReference type="EMBL" id="NDV86404.1"/>
    </source>
</evidence>
<keyword evidence="7 9" id="KW-0234">DNA repair</keyword>
<dbReference type="Gene3D" id="3.40.1170.10">
    <property type="entry name" value="DNA repair protein MutS, domain I"/>
    <property type="match status" value="1"/>
</dbReference>
<dbReference type="HAMAP" id="MF_00096">
    <property type="entry name" value="MutS"/>
    <property type="match status" value="1"/>
</dbReference>
<dbReference type="PIRSF" id="PIRSF037677">
    <property type="entry name" value="DNA_mis_repair_Msh6"/>
    <property type="match status" value="1"/>
</dbReference>
<accession>A0A6L9MEW1</accession>
<dbReference type="Gene3D" id="1.10.1420.10">
    <property type="match status" value="2"/>
</dbReference>
<keyword evidence="3 9" id="KW-0547">Nucleotide-binding</keyword>
<protein>
    <recommendedName>
        <fullName evidence="2 9">DNA mismatch repair protein MutS</fullName>
    </recommendedName>
</protein>
<dbReference type="InterPro" id="IPR000432">
    <property type="entry name" value="DNA_mismatch_repair_MutS_C"/>
</dbReference>
<dbReference type="NCBIfam" id="NF003810">
    <property type="entry name" value="PRK05399.1"/>
    <property type="match status" value="1"/>
</dbReference>
<dbReference type="CDD" id="cd03284">
    <property type="entry name" value="ABC_MutS1"/>
    <property type="match status" value="1"/>
</dbReference>
<dbReference type="Pfam" id="PF00488">
    <property type="entry name" value="MutS_V"/>
    <property type="match status" value="1"/>
</dbReference>
<dbReference type="InterPro" id="IPR036678">
    <property type="entry name" value="MutS_con_dom_sf"/>
</dbReference>
<dbReference type="InterPro" id="IPR007695">
    <property type="entry name" value="DNA_mismatch_repair_MutS-lik_N"/>
</dbReference>
<evidence type="ECO:0000256" key="10">
    <source>
        <dbReference type="RuleBase" id="RU003756"/>
    </source>
</evidence>
<reference evidence="13 14" key="1">
    <citation type="submission" date="2020-01" db="EMBL/GenBank/DDBJ databases">
        <title>Genomes of bacteria type strains.</title>
        <authorList>
            <person name="Chen J."/>
            <person name="Zhu S."/>
            <person name="Chen J."/>
        </authorList>
    </citation>
    <scope>NUCLEOTIDE SEQUENCE [LARGE SCALE GENOMIC DNA]</scope>
    <source>
        <strain evidence="13 14">KCTC 52919</strain>
    </source>
</reference>
<dbReference type="InterPro" id="IPR016151">
    <property type="entry name" value="DNA_mismatch_repair_MutS_N"/>
</dbReference>
<dbReference type="SUPFAM" id="SSF53150">
    <property type="entry name" value="DNA repair protein MutS, domain II"/>
    <property type="match status" value="1"/>
</dbReference>
<dbReference type="InterPro" id="IPR036187">
    <property type="entry name" value="DNA_mismatch_repair_MutS_sf"/>
</dbReference>
<gene>
    <name evidence="9 13" type="primary">mutS</name>
    <name evidence="13" type="ORF">GTW51_06795</name>
</gene>
<evidence type="ECO:0000256" key="1">
    <source>
        <dbReference type="ARBA" id="ARBA00006271"/>
    </source>
</evidence>
<dbReference type="PROSITE" id="PS00486">
    <property type="entry name" value="DNA_MISMATCH_REPAIR_2"/>
    <property type="match status" value="1"/>
</dbReference>
<dbReference type="GO" id="GO:0030983">
    <property type="term" value="F:mismatched DNA binding"/>
    <property type="evidence" value="ECO:0007669"/>
    <property type="project" value="InterPro"/>
</dbReference>
<comment type="similarity">
    <text evidence="1 9 10">Belongs to the DNA mismatch repair MutS family.</text>
</comment>
<dbReference type="Pfam" id="PF01624">
    <property type="entry name" value="MutS_I"/>
    <property type="match status" value="1"/>
</dbReference>
<dbReference type="InterPro" id="IPR007861">
    <property type="entry name" value="DNA_mismatch_repair_MutS_clamp"/>
</dbReference>
<evidence type="ECO:0000256" key="7">
    <source>
        <dbReference type="ARBA" id="ARBA00023204"/>
    </source>
</evidence>
<dbReference type="GO" id="GO:0003684">
    <property type="term" value="F:damaged DNA binding"/>
    <property type="evidence" value="ECO:0007669"/>
    <property type="project" value="UniProtKB-UniRule"/>
</dbReference>
<dbReference type="GO" id="GO:0005524">
    <property type="term" value="F:ATP binding"/>
    <property type="evidence" value="ECO:0007669"/>
    <property type="project" value="UniProtKB-UniRule"/>
</dbReference>
<keyword evidence="11" id="KW-0175">Coiled coil</keyword>
<sequence>MTIDKDAAATPMMAQYIEIKAANPDCLLFYRMGDFYEMFFDDAVEASRALGIALTRRGKHLGADIPMAGVPVVSSDEYLQRLIGLGYRVAVCEQIEDPAEARKRGGKSVVRRDVVRLVTPGTITEEALLDPGRPNFLMALARLGGSGENATYALAWTDLSTGTFRLAESGRAQLEADIAAIEPSEIVVAEPVFHEPALQPIFRRYGRRIQPEPQTLFDGTTAEERVCRFFGVATLEGFGGFSRTELSAAAALIAYLGKTQMAARPGLQRPERIVAGSLMQIDPATRASLELTRTTAGKRQGSLLSAIDRTRTGAGARLFAGRLAAPLTDPAAIRERHASVGWFVDAAPLRQNLREALSGLPDIERALSRLSLGRGGPRDLAAIRDGLVAALAIGAMFGDDLPSELAMRRNALAAMPGDLLAELSRLLADSVPLLRRDGGFVREGALPALDEARTLREDVRRVVAELQGRYAAETGIRNLRIKHNNVLGYFIEVGDEKGRALVGVGDFVHRQTMASAMRFSTSELAELESRIAGAAAEALRLELECFDRLAGQVEAAAEALRQGAAALAVLDVSAALAELAVADDWVAPVVDDSLAFAVDCGRHPVVEAALKAGSGHPFVANDCDLSPPSDGGPGAIWLITGPNMGGKSTFLRQNALIAVLAQVGSYVPATKAHIGVVDRLFSRVGASDDLAEGRSTFMVEMVETAAILNQAGERALVILDEIGRGTATYDGLSIAFAAVEHLHEVNRCRALFATHFHEMTALAARLARMRNATMRVKEWEGDVVFLHEVKPGVADRSYGIQVAKLAGLPPSVVERARHVLEELEKGEQAGRRTALVDDLPLFSAVARRAPASVASLPAPMTEALAALDPDALSPREALDALYRLKGLAGQQ</sequence>
<dbReference type="Pfam" id="PF05192">
    <property type="entry name" value="MutS_III"/>
    <property type="match status" value="1"/>
</dbReference>
<dbReference type="SUPFAM" id="SSF52540">
    <property type="entry name" value="P-loop containing nucleoside triphosphate hydrolases"/>
    <property type="match status" value="1"/>
</dbReference>
<proteinExistence type="inferred from homology"/>
<dbReference type="EMBL" id="JAAAMJ010000003">
    <property type="protein sequence ID" value="NDV86404.1"/>
    <property type="molecule type" value="Genomic_DNA"/>
</dbReference>
<keyword evidence="4 9" id="KW-0227">DNA damage</keyword>
<comment type="caution">
    <text evidence="13">The sequence shown here is derived from an EMBL/GenBank/DDBJ whole genome shotgun (WGS) entry which is preliminary data.</text>
</comment>
<dbReference type="SMART" id="SM00534">
    <property type="entry name" value="MUTSac"/>
    <property type="match status" value="1"/>
</dbReference>
<dbReference type="SMART" id="SM00533">
    <property type="entry name" value="MUTSd"/>
    <property type="match status" value="1"/>
</dbReference>
<evidence type="ECO:0000313" key="14">
    <source>
        <dbReference type="Proteomes" id="UP000476332"/>
    </source>
</evidence>
<organism evidence="13 14">
    <name type="scientific">Aurantimonas aggregata</name>
    <dbReference type="NCBI Taxonomy" id="2047720"/>
    <lineage>
        <taxon>Bacteria</taxon>
        <taxon>Pseudomonadati</taxon>
        <taxon>Pseudomonadota</taxon>
        <taxon>Alphaproteobacteria</taxon>
        <taxon>Hyphomicrobiales</taxon>
        <taxon>Aurantimonadaceae</taxon>
        <taxon>Aurantimonas</taxon>
    </lineage>
</organism>
<evidence type="ECO:0000256" key="6">
    <source>
        <dbReference type="ARBA" id="ARBA00023125"/>
    </source>
</evidence>
<evidence type="ECO:0000256" key="3">
    <source>
        <dbReference type="ARBA" id="ARBA00022741"/>
    </source>
</evidence>
<dbReference type="Gene3D" id="3.40.50.300">
    <property type="entry name" value="P-loop containing nucleotide triphosphate hydrolases"/>
    <property type="match status" value="1"/>
</dbReference>
<evidence type="ECO:0000256" key="5">
    <source>
        <dbReference type="ARBA" id="ARBA00022840"/>
    </source>
</evidence>
<dbReference type="PANTHER" id="PTHR11361:SF34">
    <property type="entry name" value="DNA MISMATCH REPAIR PROTEIN MSH1, MITOCHONDRIAL"/>
    <property type="match status" value="1"/>
</dbReference>
<dbReference type="GO" id="GO:0006298">
    <property type="term" value="P:mismatch repair"/>
    <property type="evidence" value="ECO:0007669"/>
    <property type="project" value="UniProtKB-UniRule"/>
</dbReference>
<dbReference type="SUPFAM" id="SSF48334">
    <property type="entry name" value="DNA repair protein MutS, domain III"/>
    <property type="match status" value="1"/>
</dbReference>
<feature type="coiled-coil region" evidence="11">
    <location>
        <begin position="517"/>
        <end position="544"/>
    </location>
</feature>
<dbReference type="InterPro" id="IPR027417">
    <property type="entry name" value="P-loop_NTPase"/>
</dbReference>
<dbReference type="InterPro" id="IPR007696">
    <property type="entry name" value="DNA_mismatch_repair_MutS_core"/>
</dbReference>
<evidence type="ECO:0000256" key="2">
    <source>
        <dbReference type="ARBA" id="ARBA00021982"/>
    </source>
</evidence>
<feature type="binding site" evidence="9">
    <location>
        <begin position="641"/>
        <end position="648"/>
    </location>
    <ligand>
        <name>ATP</name>
        <dbReference type="ChEBI" id="CHEBI:30616"/>
    </ligand>
</feature>
<comment type="function">
    <text evidence="8 9">This protein is involved in the repair of mismatches in DNA. It is possible that it carries out the mismatch recognition step. This protein has a weak ATPase activity.</text>
</comment>
<keyword evidence="14" id="KW-1185">Reference proteome</keyword>
<evidence type="ECO:0000259" key="12">
    <source>
        <dbReference type="PROSITE" id="PS00486"/>
    </source>
</evidence>
<feature type="domain" description="DNA mismatch repair proteins mutS family" evidence="12">
    <location>
        <begin position="715"/>
        <end position="731"/>
    </location>
</feature>
<keyword evidence="6 9" id="KW-0238">DNA-binding</keyword>
<dbReference type="GO" id="GO:0005829">
    <property type="term" value="C:cytosol"/>
    <property type="evidence" value="ECO:0007669"/>
    <property type="project" value="TreeGrafter"/>
</dbReference>
<evidence type="ECO:0000256" key="9">
    <source>
        <dbReference type="HAMAP-Rule" id="MF_00096"/>
    </source>
</evidence>